<reference evidence="2 3" key="1">
    <citation type="journal article" date="2015" name="Nature">
        <title>rRNA introns, odd ribosomes, and small enigmatic genomes across a large radiation of phyla.</title>
        <authorList>
            <person name="Brown C.T."/>
            <person name="Hug L.A."/>
            <person name="Thomas B.C."/>
            <person name="Sharon I."/>
            <person name="Castelle C.J."/>
            <person name="Singh A."/>
            <person name="Wilkins M.J."/>
            <person name="Williams K.H."/>
            <person name="Banfield J.F."/>
        </authorList>
    </citation>
    <scope>NUCLEOTIDE SEQUENCE [LARGE SCALE GENOMIC DNA]</scope>
</reference>
<keyword evidence="1" id="KW-0472">Membrane</keyword>
<dbReference type="InterPro" id="IPR002696">
    <property type="entry name" value="Membr_insert_effic_factor_YidD"/>
</dbReference>
<dbReference type="PANTHER" id="PTHR33383:SF1">
    <property type="entry name" value="MEMBRANE PROTEIN INSERTION EFFICIENCY FACTOR-RELATED"/>
    <property type="match status" value="1"/>
</dbReference>
<dbReference type="SMART" id="SM01234">
    <property type="entry name" value="Haemolytic"/>
    <property type="match status" value="1"/>
</dbReference>
<dbReference type="Proteomes" id="UP000034154">
    <property type="component" value="Unassembled WGS sequence"/>
</dbReference>
<organism evidence="2 3">
    <name type="scientific">Candidatus Uhrbacteria bacterium GW2011_GWF2_44_350</name>
    <dbReference type="NCBI Taxonomy" id="1619000"/>
    <lineage>
        <taxon>Bacteria</taxon>
        <taxon>Candidatus Uhriibacteriota</taxon>
    </lineage>
</organism>
<dbReference type="PATRIC" id="fig|1619000.3.peg.301"/>
<comment type="subcellular location">
    <subcellularLocation>
        <location evidence="1">Cell membrane</location>
        <topology evidence="1">Peripheral membrane protein</topology>
        <orientation evidence="1">Cytoplasmic side</orientation>
    </subcellularLocation>
</comment>
<dbReference type="HAMAP" id="MF_00386">
    <property type="entry name" value="UPF0161_YidD"/>
    <property type="match status" value="1"/>
</dbReference>
<evidence type="ECO:0000313" key="2">
    <source>
        <dbReference type="EMBL" id="KKT71544.1"/>
    </source>
</evidence>
<protein>
    <recommendedName>
        <fullName evidence="1">Putative membrane protein insertion efficiency factor</fullName>
    </recommendedName>
</protein>
<dbReference type="AlphaFoldDB" id="A0A0G1MHS6"/>
<dbReference type="GO" id="GO:0005886">
    <property type="term" value="C:plasma membrane"/>
    <property type="evidence" value="ECO:0007669"/>
    <property type="project" value="UniProtKB-SubCell"/>
</dbReference>
<evidence type="ECO:0000256" key="1">
    <source>
        <dbReference type="HAMAP-Rule" id="MF_00386"/>
    </source>
</evidence>
<dbReference type="NCBIfam" id="TIGR00278">
    <property type="entry name" value="membrane protein insertion efficiency factor YidD"/>
    <property type="match status" value="1"/>
</dbReference>
<sequence length="85" mass="9991">MFLFHFPKFFAIFLIRIYQKTLSFDHGLFKIFHPYGYCQFHPTCSEYAIGVISRFGLLKGVFLASWRVLRCHPWSKGGIDEVPSK</sequence>
<gene>
    <name evidence="2" type="ORF">UW63_C0014G0016</name>
</gene>
<keyword evidence="1" id="KW-1003">Cell membrane</keyword>
<evidence type="ECO:0000313" key="3">
    <source>
        <dbReference type="Proteomes" id="UP000034154"/>
    </source>
</evidence>
<proteinExistence type="inferred from homology"/>
<dbReference type="Pfam" id="PF01809">
    <property type="entry name" value="YidD"/>
    <property type="match status" value="1"/>
</dbReference>
<accession>A0A0G1MHS6</accession>
<dbReference type="PANTHER" id="PTHR33383">
    <property type="entry name" value="MEMBRANE PROTEIN INSERTION EFFICIENCY FACTOR-RELATED"/>
    <property type="match status" value="1"/>
</dbReference>
<dbReference type="EMBL" id="LCJB01000014">
    <property type="protein sequence ID" value="KKT71544.1"/>
    <property type="molecule type" value="Genomic_DNA"/>
</dbReference>
<comment type="caution">
    <text evidence="2">The sequence shown here is derived from an EMBL/GenBank/DDBJ whole genome shotgun (WGS) entry which is preliminary data.</text>
</comment>
<name>A0A0G1MHS6_9BACT</name>
<comment type="function">
    <text evidence="1">Could be involved in insertion of integral membrane proteins into the membrane.</text>
</comment>
<comment type="similarity">
    <text evidence="1">Belongs to the UPF0161 family.</text>
</comment>